<proteinExistence type="inferred from homology"/>
<sequence length="77" mass="8674">MTTTLFLNGRSQAVRIPKEFRFEGHEVSIRRVGDGLLLEPVKAASWPAGYFENIRIDDDAFGRPEQGALPPVVDFDR</sequence>
<name>A0ABT3GPI0_9BACT</name>
<dbReference type="PANTHER" id="PTHR37550">
    <property type="entry name" value="ANTITOXIN VAPB1"/>
    <property type="match status" value="1"/>
</dbReference>
<comment type="caution">
    <text evidence="4">The sequence shown here is derived from an EMBL/GenBank/DDBJ whole genome shotgun (WGS) entry which is preliminary data.</text>
</comment>
<dbReference type="Gene3D" id="2.10.260.10">
    <property type="match status" value="1"/>
</dbReference>
<protein>
    <submittedName>
        <fullName evidence="4">AbrB/MazE/SpoVT family DNA-binding domain-containing protein</fullName>
    </submittedName>
</protein>
<evidence type="ECO:0000313" key="4">
    <source>
        <dbReference type="EMBL" id="MCW1925424.1"/>
    </source>
</evidence>
<evidence type="ECO:0000259" key="3">
    <source>
        <dbReference type="PROSITE" id="PS51740"/>
    </source>
</evidence>
<dbReference type="InterPro" id="IPR007159">
    <property type="entry name" value="SpoVT-AbrB_dom"/>
</dbReference>
<keyword evidence="5" id="KW-1185">Reference proteome</keyword>
<dbReference type="InterPro" id="IPR051734">
    <property type="entry name" value="VapB_TA_antitoxins"/>
</dbReference>
<feature type="domain" description="SpoVT-AbrB" evidence="3">
    <location>
        <begin position="3"/>
        <end position="43"/>
    </location>
</feature>
<dbReference type="RefSeq" id="WP_264489532.1">
    <property type="nucleotide sequence ID" value="NZ_JAPDDT010000014.1"/>
</dbReference>
<dbReference type="SUPFAM" id="SSF89447">
    <property type="entry name" value="AbrB/MazE/MraZ-like"/>
    <property type="match status" value="1"/>
</dbReference>
<dbReference type="SMART" id="SM00966">
    <property type="entry name" value="SpoVT_AbrB"/>
    <property type="match status" value="1"/>
</dbReference>
<comment type="similarity">
    <text evidence="1">Belongs to the VapB family.</text>
</comment>
<accession>A0ABT3GPI0</accession>
<evidence type="ECO:0000256" key="2">
    <source>
        <dbReference type="PROSITE-ProRule" id="PRU01076"/>
    </source>
</evidence>
<dbReference type="Pfam" id="PF04014">
    <property type="entry name" value="MazE_antitoxin"/>
    <property type="match status" value="1"/>
</dbReference>
<dbReference type="PANTHER" id="PTHR37550:SF1">
    <property type="entry name" value="SSL1300 PROTEIN"/>
    <property type="match status" value="1"/>
</dbReference>
<dbReference type="EMBL" id="JAPDDT010000014">
    <property type="protein sequence ID" value="MCW1925424.1"/>
    <property type="molecule type" value="Genomic_DNA"/>
</dbReference>
<evidence type="ECO:0000256" key="1">
    <source>
        <dbReference type="ARBA" id="ARBA00007924"/>
    </source>
</evidence>
<dbReference type="GO" id="GO:0003677">
    <property type="term" value="F:DNA binding"/>
    <property type="evidence" value="ECO:0007669"/>
    <property type="project" value="UniProtKB-KW"/>
</dbReference>
<dbReference type="InterPro" id="IPR037914">
    <property type="entry name" value="SpoVT-AbrB_sf"/>
</dbReference>
<dbReference type="PROSITE" id="PS51740">
    <property type="entry name" value="SPOVT_ABRB"/>
    <property type="match status" value="1"/>
</dbReference>
<reference evidence="4 5" key="1">
    <citation type="submission" date="2022-10" db="EMBL/GenBank/DDBJ databases">
        <title>Luteolibacter arcticus strain CCTCC AB 2014275, whole genome shotgun sequencing project.</title>
        <authorList>
            <person name="Zhao G."/>
            <person name="Shen L."/>
        </authorList>
    </citation>
    <scope>NUCLEOTIDE SEQUENCE [LARGE SCALE GENOMIC DNA]</scope>
    <source>
        <strain evidence="4 5">CCTCC AB 2014275</strain>
    </source>
</reference>
<keyword evidence="2 4" id="KW-0238">DNA-binding</keyword>
<gene>
    <name evidence="4" type="ORF">OKA05_22880</name>
</gene>
<dbReference type="Proteomes" id="UP001320876">
    <property type="component" value="Unassembled WGS sequence"/>
</dbReference>
<evidence type="ECO:0000313" key="5">
    <source>
        <dbReference type="Proteomes" id="UP001320876"/>
    </source>
</evidence>
<organism evidence="4 5">
    <name type="scientific">Luteolibacter arcticus</name>
    <dbReference type="NCBI Taxonomy" id="1581411"/>
    <lineage>
        <taxon>Bacteria</taxon>
        <taxon>Pseudomonadati</taxon>
        <taxon>Verrucomicrobiota</taxon>
        <taxon>Verrucomicrobiia</taxon>
        <taxon>Verrucomicrobiales</taxon>
        <taxon>Verrucomicrobiaceae</taxon>
        <taxon>Luteolibacter</taxon>
    </lineage>
</organism>